<dbReference type="AlphaFoldDB" id="A0AAN7LMG9"/>
<evidence type="ECO:0000313" key="1">
    <source>
        <dbReference type="EMBL" id="KAK4789026.1"/>
    </source>
</evidence>
<comment type="caution">
    <text evidence="1">The sequence shown here is derived from an EMBL/GenBank/DDBJ whole genome shotgun (WGS) entry which is preliminary data.</text>
</comment>
<sequence>MEISCIGLLQFFMYIKSRLVNLDPILSFPPDMPFGSNDYCHSKLGKPALIDISSLYVYVVIKKKKLSSLYNKFPLTQILLFPSTSMSVISKLSVHQCPLMILFFFK</sequence>
<evidence type="ECO:0000313" key="2">
    <source>
        <dbReference type="Proteomes" id="UP001346149"/>
    </source>
</evidence>
<gene>
    <name evidence="1" type="ORF">SAY86_020345</name>
</gene>
<reference evidence="1 2" key="1">
    <citation type="journal article" date="2023" name="Hortic Res">
        <title>Pangenome of water caltrop reveals structural variations and asymmetric subgenome divergence after allopolyploidization.</title>
        <authorList>
            <person name="Zhang X."/>
            <person name="Chen Y."/>
            <person name="Wang L."/>
            <person name="Yuan Y."/>
            <person name="Fang M."/>
            <person name="Shi L."/>
            <person name="Lu R."/>
            <person name="Comes H.P."/>
            <person name="Ma Y."/>
            <person name="Chen Y."/>
            <person name="Huang G."/>
            <person name="Zhou Y."/>
            <person name="Zheng Z."/>
            <person name="Qiu Y."/>
        </authorList>
    </citation>
    <scope>NUCLEOTIDE SEQUENCE [LARGE SCALE GENOMIC DNA]</scope>
    <source>
        <strain evidence="1">F231</strain>
    </source>
</reference>
<name>A0AAN7LMG9_TRANT</name>
<protein>
    <submittedName>
        <fullName evidence="1">Uncharacterized protein</fullName>
    </submittedName>
</protein>
<dbReference type="Proteomes" id="UP001346149">
    <property type="component" value="Unassembled WGS sequence"/>
</dbReference>
<dbReference type="EMBL" id="JAXQNO010000011">
    <property type="protein sequence ID" value="KAK4789026.1"/>
    <property type="molecule type" value="Genomic_DNA"/>
</dbReference>
<organism evidence="1 2">
    <name type="scientific">Trapa natans</name>
    <name type="common">Water chestnut</name>
    <dbReference type="NCBI Taxonomy" id="22666"/>
    <lineage>
        <taxon>Eukaryota</taxon>
        <taxon>Viridiplantae</taxon>
        <taxon>Streptophyta</taxon>
        <taxon>Embryophyta</taxon>
        <taxon>Tracheophyta</taxon>
        <taxon>Spermatophyta</taxon>
        <taxon>Magnoliopsida</taxon>
        <taxon>eudicotyledons</taxon>
        <taxon>Gunneridae</taxon>
        <taxon>Pentapetalae</taxon>
        <taxon>rosids</taxon>
        <taxon>malvids</taxon>
        <taxon>Myrtales</taxon>
        <taxon>Lythraceae</taxon>
        <taxon>Trapa</taxon>
    </lineage>
</organism>
<proteinExistence type="predicted"/>
<accession>A0AAN7LMG9</accession>
<keyword evidence="2" id="KW-1185">Reference proteome</keyword>